<accession>A0A518CM47</accession>
<name>A0A518CM47_9PLAN</name>
<dbReference type="PANTHER" id="PTHR15160:SF1">
    <property type="entry name" value="VON HIPPEL-LINDAU DISEASE TUMOR SUPPRESSOR"/>
    <property type="match status" value="1"/>
</dbReference>
<dbReference type="OrthoDB" id="9788698at2"/>
<proteinExistence type="predicted"/>
<dbReference type="PROSITE" id="PS51658">
    <property type="entry name" value="BFN"/>
    <property type="match status" value="1"/>
</dbReference>
<gene>
    <name evidence="2" type="ORF">Pla110_20380</name>
</gene>
<dbReference type="KEGG" id="plon:Pla110_20380"/>
<keyword evidence="3" id="KW-1185">Reference proteome</keyword>
<protein>
    <recommendedName>
        <fullName evidence="1">BFN domain-containing protein</fullName>
    </recommendedName>
</protein>
<reference evidence="2 3" key="1">
    <citation type="submission" date="2019-02" db="EMBL/GenBank/DDBJ databases">
        <title>Deep-cultivation of Planctomycetes and their phenomic and genomic characterization uncovers novel biology.</title>
        <authorList>
            <person name="Wiegand S."/>
            <person name="Jogler M."/>
            <person name="Boedeker C."/>
            <person name="Pinto D."/>
            <person name="Vollmers J."/>
            <person name="Rivas-Marin E."/>
            <person name="Kohn T."/>
            <person name="Peeters S.H."/>
            <person name="Heuer A."/>
            <person name="Rast P."/>
            <person name="Oberbeckmann S."/>
            <person name="Bunk B."/>
            <person name="Jeske O."/>
            <person name="Meyerdierks A."/>
            <person name="Storesund J.E."/>
            <person name="Kallscheuer N."/>
            <person name="Luecker S."/>
            <person name="Lage O.M."/>
            <person name="Pohl T."/>
            <person name="Merkel B.J."/>
            <person name="Hornburger P."/>
            <person name="Mueller R.-W."/>
            <person name="Bruemmer F."/>
            <person name="Labrenz M."/>
            <person name="Spormann A.M."/>
            <person name="Op den Camp H."/>
            <person name="Overmann J."/>
            <person name="Amann R."/>
            <person name="Jetten M.S.M."/>
            <person name="Mascher T."/>
            <person name="Medema M.H."/>
            <person name="Devos D.P."/>
            <person name="Kaster A.-K."/>
            <person name="Ovreas L."/>
            <person name="Rohde M."/>
            <person name="Galperin M.Y."/>
            <person name="Jogler C."/>
        </authorList>
    </citation>
    <scope>NUCLEOTIDE SEQUENCE [LARGE SCALE GENOMIC DNA]</scope>
    <source>
        <strain evidence="2 3">Pla110</strain>
    </source>
</reference>
<dbReference type="PANTHER" id="PTHR15160">
    <property type="entry name" value="VON HIPPEL-LINDAU PROTEIN"/>
    <property type="match status" value="1"/>
</dbReference>
<evidence type="ECO:0000313" key="3">
    <source>
        <dbReference type="Proteomes" id="UP000317178"/>
    </source>
</evidence>
<dbReference type="GO" id="GO:0004518">
    <property type="term" value="F:nuclease activity"/>
    <property type="evidence" value="ECO:0007669"/>
    <property type="project" value="InterPro"/>
</dbReference>
<dbReference type="SUPFAM" id="SSF103256">
    <property type="entry name" value="Hypothetical protein TM0160"/>
    <property type="match status" value="1"/>
</dbReference>
<dbReference type="EMBL" id="CP036281">
    <property type="protein sequence ID" value="QDU80311.1"/>
    <property type="molecule type" value="Genomic_DNA"/>
</dbReference>
<dbReference type="RefSeq" id="WP_144995596.1">
    <property type="nucleotide sequence ID" value="NZ_CP036281.1"/>
</dbReference>
<organism evidence="2 3">
    <name type="scientific">Polystyrenella longa</name>
    <dbReference type="NCBI Taxonomy" id="2528007"/>
    <lineage>
        <taxon>Bacteria</taxon>
        <taxon>Pseudomonadati</taxon>
        <taxon>Planctomycetota</taxon>
        <taxon>Planctomycetia</taxon>
        <taxon>Planctomycetales</taxon>
        <taxon>Planctomycetaceae</taxon>
        <taxon>Polystyrenella</taxon>
    </lineage>
</organism>
<dbReference type="Pfam" id="PF02577">
    <property type="entry name" value="BFN_dom"/>
    <property type="match status" value="1"/>
</dbReference>
<evidence type="ECO:0000259" key="1">
    <source>
        <dbReference type="PROSITE" id="PS51658"/>
    </source>
</evidence>
<dbReference type="Gene3D" id="3.10.690.10">
    <property type="entry name" value="Bifunctional nuclease domain"/>
    <property type="match status" value="1"/>
</dbReference>
<dbReference type="Proteomes" id="UP000317178">
    <property type="component" value="Chromosome"/>
</dbReference>
<evidence type="ECO:0000313" key="2">
    <source>
        <dbReference type="EMBL" id="QDU80311.1"/>
    </source>
</evidence>
<dbReference type="InterPro" id="IPR036104">
    <property type="entry name" value="BFN_sf"/>
</dbReference>
<dbReference type="AlphaFoldDB" id="A0A518CM47"/>
<dbReference type="InterPro" id="IPR003729">
    <property type="entry name" value="Bi_nuclease_dom"/>
</dbReference>
<sequence>MLVQMELSRIIISEINDQQVIYLKEVNGERTFPILIGLFEASSINRRVTGDHPPRPMTHDLLKNSIESLGGEIQDVIVTDLKEHTYFAVIRVQHEGELIEIDSRPSDAIALAAHFDPALPILVSDTVLEEVS</sequence>
<feature type="domain" description="BFN" evidence="1">
    <location>
        <begin position="2"/>
        <end position="132"/>
    </location>
</feature>